<evidence type="ECO:0000256" key="1">
    <source>
        <dbReference type="ARBA" id="ARBA00006234"/>
    </source>
</evidence>
<proteinExistence type="inferred from homology"/>
<keyword evidence="4" id="KW-0677">Repeat</keyword>
<dbReference type="GO" id="GO:0004674">
    <property type="term" value="F:protein serine/threonine kinase activity"/>
    <property type="evidence" value="ECO:0007669"/>
    <property type="project" value="UniProtKB-KW"/>
</dbReference>
<dbReference type="PANTHER" id="PTHR24349">
    <property type="entry name" value="SERINE/THREONINE-PROTEIN KINASE"/>
    <property type="match status" value="1"/>
</dbReference>
<keyword evidence="2 10" id="KW-0723">Serine/threonine-protein kinase</keyword>
<protein>
    <submittedName>
        <fullName evidence="12">Phosphoenolpyruvate carboxylase kinase 2</fullName>
    </submittedName>
</protein>
<dbReference type="Gene3D" id="1.10.510.10">
    <property type="entry name" value="Transferase(Phosphotransferase) domain 1"/>
    <property type="match status" value="1"/>
</dbReference>
<evidence type="ECO:0000256" key="2">
    <source>
        <dbReference type="ARBA" id="ARBA00022527"/>
    </source>
</evidence>
<keyword evidence="6 12" id="KW-0418">Kinase</keyword>
<evidence type="ECO:0000256" key="7">
    <source>
        <dbReference type="ARBA" id="ARBA00022840"/>
    </source>
</evidence>
<dbReference type="AlphaFoldDB" id="A0AAV9APE6"/>
<dbReference type="InterPro" id="IPR008271">
    <property type="entry name" value="Ser/Thr_kinase_AS"/>
</dbReference>
<evidence type="ECO:0000256" key="10">
    <source>
        <dbReference type="RuleBase" id="RU000304"/>
    </source>
</evidence>
<dbReference type="EMBL" id="JAUJYN010000007">
    <property type="protein sequence ID" value="KAK1265776.1"/>
    <property type="molecule type" value="Genomic_DNA"/>
</dbReference>
<feature type="binding site" evidence="9">
    <location>
        <position position="38"/>
    </location>
    <ligand>
        <name>ATP</name>
        <dbReference type="ChEBI" id="CHEBI:30616"/>
    </ligand>
</feature>
<dbReference type="InterPro" id="IPR017441">
    <property type="entry name" value="Protein_kinase_ATP_BS"/>
</dbReference>
<reference evidence="12" key="2">
    <citation type="submission" date="2023-06" db="EMBL/GenBank/DDBJ databases">
        <authorList>
            <person name="Ma L."/>
            <person name="Liu K.-W."/>
            <person name="Li Z."/>
            <person name="Hsiao Y.-Y."/>
            <person name="Qi Y."/>
            <person name="Fu T."/>
            <person name="Tang G."/>
            <person name="Zhang D."/>
            <person name="Sun W.-H."/>
            <person name="Liu D.-K."/>
            <person name="Li Y."/>
            <person name="Chen G.-Z."/>
            <person name="Liu X.-D."/>
            <person name="Liao X.-Y."/>
            <person name="Jiang Y.-T."/>
            <person name="Yu X."/>
            <person name="Hao Y."/>
            <person name="Huang J."/>
            <person name="Zhao X.-W."/>
            <person name="Ke S."/>
            <person name="Chen Y.-Y."/>
            <person name="Wu W.-L."/>
            <person name="Hsu J.-L."/>
            <person name="Lin Y.-F."/>
            <person name="Huang M.-D."/>
            <person name="Li C.-Y."/>
            <person name="Huang L."/>
            <person name="Wang Z.-W."/>
            <person name="Zhao X."/>
            <person name="Zhong W.-Y."/>
            <person name="Peng D.-H."/>
            <person name="Ahmad S."/>
            <person name="Lan S."/>
            <person name="Zhang J.-S."/>
            <person name="Tsai W.-C."/>
            <person name="Van De Peer Y."/>
            <person name="Liu Z.-J."/>
        </authorList>
    </citation>
    <scope>NUCLEOTIDE SEQUENCE</scope>
    <source>
        <strain evidence="12">SCP</strain>
        <tissue evidence="12">Leaves</tissue>
    </source>
</reference>
<evidence type="ECO:0000256" key="3">
    <source>
        <dbReference type="ARBA" id="ARBA00022679"/>
    </source>
</evidence>
<evidence type="ECO:0000256" key="9">
    <source>
        <dbReference type="PROSITE-ProRule" id="PRU10141"/>
    </source>
</evidence>
<dbReference type="GO" id="GO:0005524">
    <property type="term" value="F:ATP binding"/>
    <property type="evidence" value="ECO:0007669"/>
    <property type="project" value="UniProtKB-UniRule"/>
</dbReference>
<keyword evidence="5 9" id="KW-0547">Nucleotide-binding</keyword>
<dbReference type="PROSITE" id="PS00108">
    <property type="entry name" value="PROTEIN_KINASE_ST"/>
    <property type="match status" value="1"/>
</dbReference>
<dbReference type="PIRSF" id="PIRSF000654">
    <property type="entry name" value="Integrin-linked_kinase"/>
    <property type="match status" value="1"/>
</dbReference>
<dbReference type="Proteomes" id="UP001179952">
    <property type="component" value="Unassembled WGS sequence"/>
</dbReference>
<sequence>MSKGLKRDYQIGEEIGRGRFGRVYHCVSAVSGEAFAVKSIDKRALTDPIDRECLEKEVKLTQIAASACPNHVVQVHAVHEDDDVLHIVLDLCQPSDLFDRISLHGPFPEPEAAAVFVPLMEAIAGCHRWGVAHRDVKPDNVLFDSGGRPRLSDFGSAAFFAAGAMTGIVGTPYYVAPEVVAGRDYDEKVDVWSAGVVLYLMLAGFPPFDGDSAVEIFDSVLRANLRFPMRAFRGVSSAAKDLMRRMLCKDVSKRFSAEQVLSKSRFSFCFPPRKSNEGFDGD</sequence>
<feature type="domain" description="Protein kinase" evidence="11">
    <location>
        <begin position="9"/>
        <end position="266"/>
    </location>
</feature>
<evidence type="ECO:0000256" key="6">
    <source>
        <dbReference type="ARBA" id="ARBA00022777"/>
    </source>
</evidence>
<dbReference type="FunFam" id="1.10.510.10:FF:000571">
    <property type="entry name" value="Maternal embryonic leucine zipper kinase"/>
    <property type="match status" value="1"/>
</dbReference>
<dbReference type="CDD" id="cd05117">
    <property type="entry name" value="STKc_CAMK"/>
    <property type="match status" value="1"/>
</dbReference>
<organism evidence="12 13">
    <name type="scientific">Acorus gramineus</name>
    <name type="common">Dwarf sweet flag</name>
    <dbReference type="NCBI Taxonomy" id="55184"/>
    <lineage>
        <taxon>Eukaryota</taxon>
        <taxon>Viridiplantae</taxon>
        <taxon>Streptophyta</taxon>
        <taxon>Embryophyta</taxon>
        <taxon>Tracheophyta</taxon>
        <taxon>Spermatophyta</taxon>
        <taxon>Magnoliopsida</taxon>
        <taxon>Liliopsida</taxon>
        <taxon>Acoraceae</taxon>
        <taxon>Acorus</taxon>
    </lineage>
</organism>
<dbReference type="SUPFAM" id="SSF56112">
    <property type="entry name" value="Protein kinase-like (PK-like)"/>
    <property type="match status" value="1"/>
</dbReference>
<keyword evidence="3" id="KW-0808">Transferase</keyword>
<dbReference type="InterPro" id="IPR011009">
    <property type="entry name" value="Kinase-like_dom_sf"/>
</dbReference>
<evidence type="ECO:0000256" key="4">
    <source>
        <dbReference type="ARBA" id="ARBA00022737"/>
    </source>
</evidence>
<evidence type="ECO:0000256" key="5">
    <source>
        <dbReference type="ARBA" id="ARBA00022741"/>
    </source>
</evidence>
<evidence type="ECO:0000313" key="12">
    <source>
        <dbReference type="EMBL" id="KAK1265776.1"/>
    </source>
</evidence>
<dbReference type="PROSITE" id="PS00107">
    <property type="entry name" value="PROTEIN_KINASE_ATP"/>
    <property type="match status" value="1"/>
</dbReference>
<evidence type="ECO:0000313" key="13">
    <source>
        <dbReference type="Proteomes" id="UP001179952"/>
    </source>
</evidence>
<comment type="function">
    <text evidence="8">CIPK serine-threonine protein kinases interact with CBL proteins. Binding of a CBL protein to the regulatory NAF domain of CIPK protein lead to the activation of the kinase in a calcium-dependent manner.</text>
</comment>
<evidence type="ECO:0000259" key="11">
    <source>
        <dbReference type="PROSITE" id="PS50011"/>
    </source>
</evidence>
<comment type="caution">
    <text evidence="12">The sequence shown here is derived from an EMBL/GenBank/DDBJ whole genome shotgun (WGS) entry which is preliminary data.</text>
</comment>
<dbReference type="PROSITE" id="PS50011">
    <property type="entry name" value="PROTEIN_KINASE_DOM"/>
    <property type="match status" value="1"/>
</dbReference>
<name>A0AAV9APE6_ACOGR</name>
<dbReference type="InterPro" id="IPR000719">
    <property type="entry name" value="Prot_kinase_dom"/>
</dbReference>
<evidence type="ECO:0000256" key="8">
    <source>
        <dbReference type="ARBA" id="ARBA00058225"/>
    </source>
</evidence>
<reference evidence="12" key="1">
    <citation type="journal article" date="2023" name="Nat. Commun.">
        <title>Diploid and tetraploid genomes of Acorus and the evolution of monocots.</title>
        <authorList>
            <person name="Ma L."/>
            <person name="Liu K.W."/>
            <person name="Li Z."/>
            <person name="Hsiao Y.Y."/>
            <person name="Qi Y."/>
            <person name="Fu T."/>
            <person name="Tang G.D."/>
            <person name="Zhang D."/>
            <person name="Sun W.H."/>
            <person name="Liu D.K."/>
            <person name="Li Y."/>
            <person name="Chen G.Z."/>
            <person name="Liu X.D."/>
            <person name="Liao X.Y."/>
            <person name="Jiang Y.T."/>
            <person name="Yu X."/>
            <person name="Hao Y."/>
            <person name="Huang J."/>
            <person name="Zhao X.W."/>
            <person name="Ke S."/>
            <person name="Chen Y.Y."/>
            <person name="Wu W.L."/>
            <person name="Hsu J.L."/>
            <person name="Lin Y.F."/>
            <person name="Huang M.D."/>
            <person name="Li C.Y."/>
            <person name="Huang L."/>
            <person name="Wang Z.W."/>
            <person name="Zhao X."/>
            <person name="Zhong W.Y."/>
            <person name="Peng D.H."/>
            <person name="Ahmad S."/>
            <person name="Lan S."/>
            <person name="Zhang J.S."/>
            <person name="Tsai W.C."/>
            <person name="Van de Peer Y."/>
            <person name="Liu Z.J."/>
        </authorList>
    </citation>
    <scope>NUCLEOTIDE SEQUENCE</scope>
    <source>
        <strain evidence="12">SCP</strain>
    </source>
</reference>
<keyword evidence="13" id="KW-1185">Reference proteome</keyword>
<keyword evidence="7 9" id="KW-0067">ATP-binding</keyword>
<comment type="similarity">
    <text evidence="1">Belongs to the protein kinase superfamily. CAMK Ser/Thr protein kinase family. SNF1 subfamily.</text>
</comment>
<accession>A0AAV9APE6</accession>
<dbReference type="Pfam" id="PF00069">
    <property type="entry name" value="Pkinase"/>
    <property type="match status" value="1"/>
</dbReference>
<dbReference type="InterPro" id="IPR050205">
    <property type="entry name" value="CDPK_Ser/Thr_kinases"/>
</dbReference>
<gene>
    <name evidence="12" type="ORF">QJS04_geneDACA015310</name>
</gene>
<dbReference type="SMART" id="SM00220">
    <property type="entry name" value="S_TKc"/>
    <property type="match status" value="1"/>
</dbReference>